<dbReference type="VEuPathDB" id="FungiDB:CC1G_12862"/>
<comment type="caution">
    <text evidence="1">The sequence shown here is derived from an EMBL/GenBank/DDBJ whole genome shotgun (WGS) entry which is preliminary data.</text>
</comment>
<evidence type="ECO:0000313" key="1">
    <source>
        <dbReference type="EMBL" id="EAU81772.2"/>
    </source>
</evidence>
<dbReference type="EMBL" id="AACS02000002">
    <property type="protein sequence ID" value="EAU81772.2"/>
    <property type="molecule type" value="Genomic_DNA"/>
</dbReference>
<organism evidence="1 2">
    <name type="scientific">Coprinopsis cinerea (strain Okayama-7 / 130 / ATCC MYA-4618 / FGSC 9003)</name>
    <name type="common">Inky cap fungus</name>
    <name type="synonym">Hormographiella aspergillata</name>
    <dbReference type="NCBI Taxonomy" id="240176"/>
    <lineage>
        <taxon>Eukaryota</taxon>
        <taxon>Fungi</taxon>
        <taxon>Dikarya</taxon>
        <taxon>Basidiomycota</taxon>
        <taxon>Agaricomycotina</taxon>
        <taxon>Agaricomycetes</taxon>
        <taxon>Agaricomycetidae</taxon>
        <taxon>Agaricales</taxon>
        <taxon>Agaricineae</taxon>
        <taxon>Psathyrellaceae</taxon>
        <taxon>Coprinopsis</taxon>
    </lineage>
</organism>
<dbReference type="GeneID" id="6016674"/>
<name>A8PAT6_COPC7</name>
<sequence>MFHTGDCMAGFTAKLIEDWDVIFDEVEQGRLPDYSMAEGWIMDSQAFHELMPCAWWKDKPGMEEIAFPTPTVSAGDDTTRQSTRPSALLGFTDTMSAWKLYCTYLRSRLPPLGYSEDYANALGPCVEELASYRDGAAVMMDHTAQDVIPELERAVNTISDICLYPLYRDWYRIGNRAATLARRGQQSTT</sequence>
<accession>A8PAT6</accession>
<keyword evidence="2" id="KW-1185">Reference proteome</keyword>
<evidence type="ECO:0000313" key="2">
    <source>
        <dbReference type="Proteomes" id="UP000001861"/>
    </source>
</evidence>
<dbReference type="Proteomes" id="UP000001861">
    <property type="component" value="Unassembled WGS sequence"/>
</dbReference>
<gene>
    <name evidence="1" type="ORF">CC1G_12862</name>
</gene>
<dbReference type="HOGENOM" id="CLU_103415_0_0_1"/>
<dbReference type="AlphaFoldDB" id="A8PAT6"/>
<reference evidence="1 2" key="1">
    <citation type="journal article" date="2010" name="Proc. Natl. Acad. Sci. U.S.A.">
        <title>Insights into evolution of multicellular fungi from the assembled chromosomes of the mushroom Coprinopsis cinerea (Coprinus cinereus).</title>
        <authorList>
            <person name="Stajich J.E."/>
            <person name="Wilke S.K."/>
            <person name="Ahren D."/>
            <person name="Au C.H."/>
            <person name="Birren B.W."/>
            <person name="Borodovsky M."/>
            <person name="Burns C."/>
            <person name="Canback B."/>
            <person name="Casselton L.A."/>
            <person name="Cheng C.K."/>
            <person name="Deng J."/>
            <person name="Dietrich F.S."/>
            <person name="Fargo D.C."/>
            <person name="Farman M.L."/>
            <person name="Gathman A.C."/>
            <person name="Goldberg J."/>
            <person name="Guigo R."/>
            <person name="Hoegger P.J."/>
            <person name="Hooker J.B."/>
            <person name="Huggins A."/>
            <person name="James T.Y."/>
            <person name="Kamada T."/>
            <person name="Kilaru S."/>
            <person name="Kodira C."/>
            <person name="Kues U."/>
            <person name="Kupfer D."/>
            <person name="Kwan H.S."/>
            <person name="Lomsadze A."/>
            <person name="Li W."/>
            <person name="Lilly W.W."/>
            <person name="Ma L.J."/>
            <person name="Mackey A.J."/>
            <person name="Manning G."/>
            <person name="Martin F."/>
            <person name="Muraguchi H."/>
            <person name="Natvig D.O."/>
            <person name="Palmerini H."/>
            <person name="Ramesh M.A."/>
            <person name="Rehmeyer C.J."/>
            <person name="Roe B.A."/>
            <person name="Shenoy N."/>
            <person name="Stanke M."/>
            <person name="Ter-Hovhannisyan V."/>
            <person name="Tunlid A."/>
            <person name="Velagapudi R."/>
            <person name="Vision T.J."/>
            <person name="Zeng Q."/>
            <person name="Zolan M.E."/>
            <person name="Pukkila P.J."/>
        </authorList>
    </citation>
    <scope>NUCLEOTIDE SEQUENCE [LARGE SCALE GENOMIC DNA]</scope>
    <source>
        <strain evidence="2">Okayama-7 / 130 / ATCC MYA-4618 / FGSC 9003</strain>
    </source>
</reference>
<dbReference type="KEGG" id="cci:CC1G_12862"/>
<protein>
    <submittedName>
        <fullName evidence="1">Uncharacterized protein</fullName>
    </submittedName>
</protein>
<proteinExistence type="predicted"/>
<dbReference type="RefSeq" id="XP_001840048.2">
    <property type="nucleotide sequence ID" value="XM_001839996.2"/>
</dbReference>
<dbReference type="InParanoid" id="A8PAT6"/>